<dbReference type="InterPro" id="IPR036157">
    <property type="entry name" value="dUTPase-like_sf"/>
</dbReference>
<dbReference type="AlphaFoldDB" id="A0A6C0C3W5"/>
<dbReference type="InterPro" id="IPR008181">
    <property type="entry name" value="dUTPase"/>
</dbReference>
<reference evidence="1" key="1">
    <citation type="journal article" date="2020" name="Nature">
        <title>Giant virus diversity and host interactions through global metagenomics.</title>
        <authorList>
            <person name="Schulz F."/>
            <person name="Roux S."/>
            <person name="Paez-Espino D."/>
            <person name="Jungbluth S."/>
            <person name="Walsh D.A."/>
            <person name="Denef V.J."/>
            <person name="McMahon K.D."/>
            <person name="Konstantinidis K.T."/>
            <person name="Eloe-Fadrosh E.A."/>
            <person name="Kyrpides N.C."/>
            <person name="Woyke T."/>
        </authorList>
    </citation>
    <scope>NUCLEOTIDE SEQUENCE</scope>
    <source>
        <strain evidence="1">GVMAG-M-3300020185-33</strain>
    </source>
</reference>
<dbReference type="PANTHER" id="PTHR11241">
    <property type="entry name" value="DEOXYURIDINE 5'-TRIPHOSPHATE NUCLEOTIDOHYDROLASE"/>
    <property type="match status" value="1"/>
</dbReference>
<sequence length="180" mass="19925">MSKYVLKLRIVSTDEELHAFYKEKVDKMNTNEYIANSHKDSGFDIFTPKANLKIGPGETKLVDMNIQCAAYKIVCNENVCQKLPSAFFMYPRSSIYKSSLRLANNTGIIDSGYRGNLMAAFDNISRIGSTFPGGVWSQDENSHGRLLQICMPDLSPFSVEIVSTLEDTIRGCGGLGSTGF</sequence>
<dbReference type="GO" id="GO:0006226">
    <property type="term" value="P:dUMP biosynthetic process"/>
    <property type="evidence" value="ECO:0007669"/>
    <property type="project" value="InterPro"/>
</dbReference>
<dbReference type="Gene3D" id="2.70.40.10">
    <property type="match status" value="1"/>
</dbReference>
<dbReference type="GO" id="GO:0004170">
    <property type="term" value="F:dUTP diphosphatase activity"/>
    <property type="evidence" value="ECO:0007669"/>
    <property type="project" value="InterPro"/>
</dbReference>
<organism evidence="1">
    <name type="scientific">viral metagenome</name>
    <dbReference type="NCBI Taxonomy" id="1070528"/>
    <lineage>
        <taxon>unclassified sequences</taxon>
        <taxon>metagenomes</taxon>
        <taxon>organismal metagenomes</taxon>
    </lineage>
</organism>
<dbReference type="PANTHER" id="PTHR11241:SF0">
    <property type="entry name" value="DEOXYURIDINE 5'-TRIPHOSPHATE NUCLEOTIDOHYDROLASE"/>
    <property type="match status" value="1"/>
</dbReference>
<dbReference type="SUPFAM" id="SSF51283">
    <property type="entry name" value="dUTPase-like"/>
    <property type="match status" value="1"/>
</dbReference>
<accession>A0A6C0C3W5</accession>
<protein>
    <submittedName>
        <fullName evidence="1">Uncharacterized protein</fullName>
    </submittedName>
</protein>
<name>A0A6C0C3W5_9ZZZZ</name>
<dbReference type="GO" id="GO:0000287">
    <property type="term" value="F:magnesium ion binding"/>
    <property type="evidence" value="ECO:0007669"/>
    <property type="project" value="InterPro"/>
</dbReference>
<evidence type="ECO:0000313" key="1">
    <source>
        <dbReference type="EMBL" id="QHS99287.1"/>
    </source>
</evidence>
<dbReference type="GO" id="GO:0046081">
    <property type="term" value="P:dUTP catabolic process"/>
    <property type="evidence" value="ECO:0007669"/>
    <property type="project" value="InterPro"/>
</dbReference>
<dbReference type="EMBL" id="MN739337">
    <property type="protein sequence ID" value="QHS99287.1"/>
    <property type="molecule type" value="Genomic_DNA"/>
</dbReference>
<proteinExistence type="predicted"/>